<keyword evidence="5" id="KW-1185">Reference proteome</keyword>
<organism evidence="4 5">
    <name type="scientific">Oceanitalea stevensii</name>
    <dbReference type="NCBI Taxonomy" id="2763072"/>
    <lineage>
        <taxon>Bacteria</taxon>
        <taxon>Bacillati</taxon>
        <taxon>Actinomycetota</taxon>
        <taxon>Actinomycetes</taxon>
        <taxon>Micrococcales</taxon>
        <taxon>Bogoriellaceae</taxon>
        <taxon>Georgenia</taxon>
    </lineage>
</organism>
<dbReference type="PRINTS" id="PR00455">
    <property type="entry name" value="HTHTETR"/>
</dbReference>
<dbReference type="Pfam" id="PF00440">
    <property type="entry name" value="TetR_N"/>
    <property type="match status" value="1"/>
</dbReference>
<gene>
    <name evidence="4" type="ORF">H9624_13175</name>
</gene>
<evidence type="ECO:0000256" key="1">
    <source>
        <dbReference type="ARBA" id="ARBA00023125"/>
    </source>
</evidence>
<dbReference type="InterPro" id="IPR001647">
    <property type="entry name" value="HTH_TetR"/>
</dbReference>
<dbReference type="InterPro" id="IPR050109">
    <property type="entry name" value="HTH-type_TetR-like_transc_reg"/>
</dbReference>
<evidence type="ECO:0000313" key="5">
    <source>
        <dbReference type="Proteomes" id="UP000661894"/>
    </source>
</evidence>
<dbReference type="EMBL" id="JACSPO010000009">
    <property type="protein sequence ID" value="MBD8063270.1"/>
    <property type="molecule type" value="Genomic_DNA"/>
</dbReference>
<evidence type="ECO:0000259" key="3">
    <source>
        <dbReference type="PROSITE" id="PS50977"/>
    </source>
</evidence>
<dbReference type="InterPro" id="IPR009057">
    <property type="entry name" value="Homeodomain-like_sf"/>
</dbReference>
<keyword evidence="1 2" id="KW-0238">DNA-binding</keyword>
<sequence length="193" mass="20645">MPTRPSARDRLLDAAESVLFSSGIRATPVDELLRQAEVSPATMYAHFGSKDALVAQALRRRLADWQRVWDAHVLAAGDDTSRLLALFDALAAYREDRTTRWCAFLATAAEHTAQEGEIADAVAADTALLAERLLHLAGPIAGATAQELADEVLLVYNGTLASFLRGAPASAVVVGRRLAESAVEAHRSAAERS</sequence>
<dbReference type="PROSITE" id="PS50977">
    <property type="entry name" value="HTH_TETR_2"/>
    <property type="match status" value="1"/>
</dbReference>
<dbReference type="PANTHER" id="PTHR30055:SF200">
    <property type="entry name" value="HTH-TYPE TRANSCRIPTIONAL REPRESSOR BDCR"/>
    <property type="match status" value="1"/>
</dbReference>
<comment type="caution">
    <text evidence="4">The sequence shown here is derived from an EMBL/GenBank/DDBJ whole genome shotgun (WGS) entry which is preliminary data.</text>
</comment>
<dbReference type="RefSeq" id="WP_251840366.1">
    <property type="nucleotide sequence ID" value="NZ_JACSPO010000009.1"/>
</dbReference>
<dbReference type="Proteomes" id="UP000661894">
    <property type="component" value="Unassembled WGS sequence"/>
</dbReference>
<feature type="domain" description="HTH tetR-type" evidence="3">
    <location>
        <begin position="5"/>
        <end position="65"/>
    </location>
</feature>
<protein>
    <submittedName>
        <fullName evidence="4">TetR/AcrR family transcriptional regulator</fullName>
    </submittedName>
</protein>
<evidence type="ECO:0000313" key="4">
    <source>
        <dbReference type="EMBL" id="MBD8063270.1"/>
    </source>
</evidence>
<evidence type="ECO:0000256" key="2">
    <source>
        <dbReference type="PROSITE-ProRule" id="PRU00335"/>
    </source>
</evidence>
<reference evidence="4 5" key="1">
    <citation type="submission" date="2020-08" db="EMBL/GenBank/DDBJ databases">
        <title>A Genomic Blueprint of the Chicken Gut Microbiome.</title>
        <authorList>
            <person name="Gilroy R."/>
            <person name="Ravi A."/>
            <person name="Getino M."/>
            <person name="Pursley I."/>
            <person name="Horton D.L."/>
            <person name="Alikhan N.-F."/>
            <person name="Baker D."/>
            <person name="Gharbi K."/>
            <person name="Hall N."/>
            <person name="Watson M."/>
            <person name="Adriaenssens E.M."/>
            <person name="Foster-Nyarko E."/>
            <person name="Jarju S."/>
            <person name="Secka A."/>
            <person name="Antonio M."/>
            <person name="Oren A."/>
            <person name="Chaudhuri R."/>
            <person name="La Ragione R.M."/>
            <person name="Hildebrand F."/>
            <person name="Pallen M.J."/>
        </authorList>
    </citation>
    <scope>NUCLEOTIDE SEQUENCE [LARGE SCALE GENOMIC DNA]</scope>
    <source>
        <strain evidence="4 5">Sa1BUA1</strain>
    </source>
</reference>
<proteinExistence type="predicted"/>
<dbReference type="PANTHER" id="PTHR30055">
    <property type="entry name" value="HTH-TYPE TRANSCRIPTIONAL REGULATOR RUTR"/>
    <property type="match status" value="1"/>
</dbReference>
<name>A0ABR8Z4U1_9MICO</name>
<dbReference type="Gene3D" id="1.10.357.10">
    <property type="entry name" value="Tetracycline Repressor, domain 2"/>
    <property type="match status" value="1"/>
</dbReference>
<dbReference type="SUPFAM" id="SSF46689">
    <property type="entry name" value="Homeodomain-like"/>
    <property type="match status" value="1"/>
</dbReference>
<feature type="DNA-binding region" description="H-T-H motif" evidence="2">
    <location>
        <begin position="28"/>
        <end position="47"/>
    </location>
</feature>
<accession>A0ABR8Z4U1</accession>